<feature type="region of interest" description="Disordered" evidence="1">
    <location>
        <begin position="151"/>
        <end position="204"/>
    </location>
</feature>
<evidence type="ECO:0000313" key="4">
    <source>
        <dbReference type="Proteomes" id="UP001589797"/>
    </source>
</evidence>
<protein>
    <recommendedName>
        <fullName evidence="5">Outer membrane protein beta-barrel domain-containing protein</fullName>
    </recommendedName>
</protein>
<feature type="transmembrane region" description="Helical" evidence="2">
    <location>
        <begin position="45"/>
        <end position="63"/>
    </location>
</feature>
<keyword evidence="4" id="KW-1185">Reference proteome</keyword>
<evidence type="ECO:0000313" key="3">
    <source>
        <dbReference type="EMBL" id="MFC0261420.1"/>
    </source>
</evidence>
<evidence type="ECO:0000256" key="2">
    <source>
        <dbReference type="SAM" id="Phobius"/>
    </source>
</evidence>
<dbReference type="Proteomes" id="UP001589797">
    <property type="component" value="Unassembled WGS sequence"/>
</dbReference>
<organism evidence="3 4">
    <name type="scientific">Fontibacter flavus</name>
    <dbReference type="NCBI Taxonomy" id="654838"/>
    <lineage>
        <taxon>Bacteria</taxon>
        <taxon>Pseudomonadati</taxon>
        <taxon>Bacteroidota</taxon>
        <taxon>Cytophagia</taxon>
        <taxon>Cytophagales</taxon>
        <taxon>Cyclobacteriaceae</taxon>
        <taxon>Fontibacter</taxon>
    </lineage>
</organism>
<accession>A0ABV6FQ30</accession>
<reference evidence="3 4" key="1">
    <citation type="submission" date="2024-09" db="EMBL/GenBank/DDBJ databases">
        <authorList>
            <person name="Sun Q."/>
            <person name="Mori K."/>
        </authorList>
    </citation>
    <scope>NUCLEOTIDE SEQUENCE [LARGE SCALE GENOMIC DNA]</scope>
    <source>
        <strain evidence="3 4">CCM 7650</strain>
    </source>
</reference>
<comment type="caution">
    <text evidence="3">The sequence shown here is derived from an EMBL/GenBank/DDBJ whole genome shotgun (WGS) entry which is preliminary data.</text>
</comment>
<name>A0ABV6FQ30_9BACT</name>
<evidence type="ECO:0008006" key="5">
    <source>
        <dbReference type="Google" id="ProtNLM"/>
    </source>
</evidence>
<gene>
    <name evidence="3" type="ORF">ACFFIP_01910</name>
</gene>
<dbReference type="EMBL" id="JBHLWI010000004">
    <property type="protein sequence ID" value="MFC0261420.1"/>
    <property type="molecule type" value="Genomic_DNA"/>
</dbReference>
<evidence type="ECO:0000256" key="1">
    <source>
        <dbReference type="SAM" id="MobiDB-lite"/>
    </source>
</evidence>
<feature type="compositionally biased region" description="Basic and acidic residues" evidence="1">
    <location>
        <begin position="155"/>
        <end position="164"/>
    </location>
</feature>
<sequence length="445" mass="50952">MTGKDNFEKKIKGKLEEVYTPYEESAWQSFAPLLDVPKTPIWKRWYMPYLYSTMLFVLAAIWYSQKEGASSNFEMNGPENNLYQADTIYQRDTVWIIDTVYLHKKVLIEESEKIAKINNKQDLNETSSMNHTSFLKKEITSVKPEVDALIQNQKNEGKIEKTESSLKPLAESTKSHSLDSLKPSQAYQESHTKNSNGESKPAKNTLMAPSIAPEESFVMKLDKELVEGDTSNLSSTPALEKNKPYFNLEAGLSLLVPVNRQIEYYSSFAQSFNLGIEWENGFGLYTGIIRSQIKGEIDDDDLSTFNSTVLGSLPGRPADIRDIDEIYLTNRQLFFPLELRWRSLYYSGFSFESSFGIVGNYLARQEFQYEFEDRLGLSDQFESITPRQFRFSHLKVGLGTNYLLSGRWGMFLRSHYWLPVSGVGILENRTHGLEVGLGINYFLGR</sequence>
<keyword evidence="2" id="KW-1133">Transmembrane helix</keyword>
<keyword evidence="2" id="KW-0472">Membrane</keyword>
<feature type="compositionally biased region" description="Polar residues" evidence="1">
    <location>
        <begin position="182"/>
        <end position="198"/>
    </location>
</feature>
<proteinExistence type="predicted"/>
<keyword evidence="2" id="KW-0812">Transmembrane</keyword>
<dbReference type="RefSeq" id="WP_382385870.1">
    <property type="nucleotide sequence ID" value="NZ_JBHLWI010000004.1"/>
</dbReference>